<dbReference type="AlphaFoldDB" id="A0AAW7TE57"/>
<dbReference type="Pfam" id="PF12760">
    <property type="entry name" value="Zn_ribbon_IS1595"/>
    <property type="match status" value="1"/>
</dbReference>
<name>A0AAW7TE57_9BACL</name>
<dbReference type="KEGG" id="agn:AFK25_03905"/>
<gene>
    <name evidence="2" type="ORF">NBU54_02145</name>
</gene>
<dbReference type="NCBIfam" id="NF033547">
    <property type="entry name" value="transpos_IS1595"/>
    <property type="match status" value="1"/>
</dbReference>
<dbReference type="PANTHER" id="PTHR33293:SF1">
    <property type="entry name" value="INSERTION ELEMENT IS1 1 PROTEIN INSB-RELATED"/>
    <property type="match status" value="1"/>
</dbReference>
<evidence type="ECO:0000313" key="2">
    <source>
        <dbReference type="EMBL" id="MDO0876480.1"/>
    </source>
</evidence>
<dbReference type="InterPro" id="IPR051354">
    <property type="entry name" value="Transposase_27_IS1"/>
</dbReference>
<dbReference type="Proteomes" id="UP001176117">
    <property type="component" value="Unassembled WGS sequence"/>
</dbReference>
<dbReference type="PANTHER" id="PTHR33293">
    <property type="entry name" value="INSERTION ELEMENT IS1 1 PROTEIN INSB-RELATED"/>
    <property type="match status" value="1"/>
</dbReference>
<keyword evidence="3" id="KW-1185">Reference proteome</keyword>
<dbReference type="InterPro" id="IPR024445">
    <property type="entry name" value="Tnp_ISXO2-like"/>
</dbReference>
<dbReference type="SMART" id="SM01126">
    <property type="entry name" value="DDE_Tnp_IS1595"/>
    <property type="match status" value="1"/>
</dbReference>
<dbReference type="EMBL" id="JAMOGB010000002">
    <property type="protein sequence ID" value="MDO0876480.1"/>
    <property type="molecule type" value="Genomic_DNA"/>
</dbReference>
<dbReference type="Pfam" id="PF12762">
    <property type="entry name" value="DDE_Tnp_IS1595"/>
    <property type="match status" value="1"/>
</dbReference>
<protein>
    <submittedName>
        <fullName evidence="2">IS1595 family transposase</fullName>
    </submittedName>
</protein>
<sequence>MYKAFSNLLKYIDKLPHTKKEQVYQWGKRYVDPTSSVGGRLINEMRETRFKDGFECPHCTSEHIVRFGKYKGRQRYKCKACCKTFSDMTNTVLYRTRKGNEWIAFVECMLKGYSLRKSAEIVGVTWVTLFYWRHKLLNALKKMDFDQFEGIVEADETYFLYSEKGKRGITGRKPRKRGGKSKYRGISKEQVCVLVARDRMKSTVAKVTCIGRVVKSKVDKVIVSKLHSNNILVTDAWRAYKTYAKEKGLEHYRIKSDNGTHIIKGIYHIQNVNGFHSRMKKWIDRFKGVASKYLDNYLAWFLFVDKRGHETTMQNIKDMLVSSFSFEMYDTYKSIRLSKFSI</sequence>
<comment type="caution">
    <text evidence="2">The sequence shown here is derived from an EMBL/GenBank/DDBJ whole genome shotgun (WGS) entry which is preliminary data.</text>
</comment>
<evidence type="ECO:0000313" key="3">
    <source>
        <dbReference type="Proteomes" id="UP001176117"/>
    </source>
</evidence>
<feature type="domain" description="ISXO2-like transposase" evidence="1">
    <location>
        <begin position="147"/>
        <end position="315"/>
    </location>
</feature>
<proteinExistence type="predicted"/>
<accession>A0AAW7TE57</accession>
<organism evidence="2 3">
    <name type="scientific">Anoxybacillus gonensis</name>
    <dbReference type="NCBI Taxonomy" id="198467"/>
    <lineage>
        <taxon>Bacteria</taxon>
        <taxon>Bacillati</taxon>
        <taxon>Bacillota</taxon>
        <taxon>Bacilli</taxon>
        <taxon>Bacillales</taxon>
        <taxon>Anoxybacillaceae</taxon>
        <taxon>Anoxybacillus</taxon>
    </lineage>
</organism>
<dbReference type="InterPro" id="IPR024442">
    <property type="entry name" value="Transposase_Zn_ribbon"/>
</dbReference>
<reference evidence="2" key="1">
    <citation type="submission" date="2022-05" db="EMBL/GenBank/DDBJ databases">
        <title>Genome-based reclassification of Anoxybacillus salavatliensis Cihan et al. as a later heterotypic synonym of Anoxybacillus gonensis Belduz et al. 2003.</title>
        <authorList>
            <person name="Inan Bektas K."/>
            <person name="Guler H.I."/>
            <person name="Belduz A.O."/>
            <person name="Canakci S."/>
        </authorList>
    </citation>
    <scope>NUCLEOTIDE SEQUENCE</scope>
    <source>
        <strain evidence="2">NCIMB 13933</strain>
    </source>
</reference>
<dbReference type="RefSeq" id="WP_035065197.1">
    <property type="nucleotide sequence ID" value="NZ_CP012152.1"/>
</dbReference>
<evidence type="ECO:0000259" key="1">
    <source>
        <dbReference type="SMART" id="SM01126"/>
    </source>
</evidence>